<evidence type="ECO:0000313" key="1">
    <source>
        <dbReference type="EMBL" id="KZT36386.1"/>
    </source>
</evidence>
<dbReference type="AlphaFoldDB" id="A0A166BHL4"/>
<evidence type="ECO:0000313" key="2">
    <source>
        <dbReference type="Proteomes" id="UP000076798"/>
    </source>
</evidence>
<accession>A0A166BHL4</accession>
<organism evidence="1 2">
    <name type="scientific">Sistotremastrum suecicum HHB10207 ss-3</name>
    <dbReference type="NCBI Taxonomy" id="1314776"/>
    <lineage>
        <taxon>Eukaryota</taxon>
        <taxon>Fungi</taxon>
        <taxon>Dikarya</taxon>
        <taxon>Basidiomycota</taxon>
        <taxon>Agaricomycotina</taxon>
        <taxon>Agaricomycetes</taxon>
        <taxon>Sistotremastrales</taxon>
        <taxon>Sistotremastraceae</taxon>
        <taxon>Sistotremastrum</taxon>
    </lineage>
</organism>
<dbReference type="EMBL" id="KV428109">
    <property type="protein sequence ID" value="KZT36386.1"/>
    <property type="molecule type" value="Genomic_DNA"/>
</dbReference>
<proteinExistence type="predicted"/>
<dbReference type="Proteomes" id="UP000076798">
    <property type="component" value="Unassembled WGS sequence"/>
</dbReference>
<gene>
    <name evidence="1" type="ORF">SISSUDRAFT_71049</name>
</gene>
<keyword evidence="2" id="KW-1185">Reference proteome</keyword>
<name>A0A166BHL4_9AGAM</name>
<reference evidence="1 2" key="1">
    <citation type="journal article" date="2016" name="Mol. Biol. Evol.">
        <title>Comparative Genomics of Early-Diverging Mushroom-Forming Fungi Provides Insights into the Origins of Lignocellulose Decay Capabilities.</title>
        <authorList>
            <person name="Nagy L.G."/>
            <person name="Riley R."/>
            <person name="Tritt A."/>
            <person name="Adam C."/>
            <person name="Daum C."/>
            <person name="Floudas D."/>
            <person name="Sun H."/>
            <person name="Yadav J.S."/>
            <person name="Pangilinan J."/>
            <person name="Larsson K.H."/>
            <person name="Matsuura K."/>
            <person name="Barry K."/>
            <person name="Labutti K."/>
            <person name="Kuo R."/>
            <person name="Ohm R.A."/>
            <person name="Bhattacharya S.S."/>
            <person name="Shirouzu T."/>
            <person name="Yoshinaga Y."/>
            <person name="Martin F.M."/>
            <person name="Grigoriev I.V."/>
            <person name="Hibbett D.S."/>
        </authorList>
    </citation>
    <scope>NUCLEOTIDE SEQUENCE [LARGE SCALE GENOMIC DNA]</scope>
    <source>
        <strain evidence="1 2">HHB10207 ss-3</strain>
    </source>
</reference>
<sequence length="108" mass="12432">MVSLVRGRPDYLFCAEKPMGVHVIWGVGRCRSCVRCSPSVVLILFVRCLLPFSCLLYSGRLTGALVLKYWLICRIWTRLAIRGLFSWNLFSIFVLQVEKLSFVSERKS</sequence>
<protein>
    <submittedName>
        <fullName evidence="1">Uncharacterized protein</fullName>
    </submittedName>
</protein>